<reference evidence="2 3" key="1">
    <citation type="submission" date="2017-06" db="EMBL/GenBank/DDBJ databases">
        <title>Novel microbial phyla capable of carbon fixation and sulfur reduction in deep-sea sediments.</title>
        <authorList>
            <person name="Huang J."/>
            <person name="Baker B."/>
            <person name="Wang Y."/>
        </authorList>
    </citation>
    <scope>NUCLEOTIDE SEQUENCE [LARGE SCALE GENOMIC DNA]</scope>
    <source>
        <strain evidence="2">B3_LCP</strain>
    </source>
</reference>
<gene>
    <name evidence="2" type="ORF">CEE37_10885</name>
</gene>
<evidence type="ECO:0000256" key="1">
    <source>
        <dbReference type="SAM" id="SignalP"/>
    </source>
</evidence>
<comment type="caution">
    <text evidence="2">The sequence shown here is derived from an EMBL/GenBank/DDBJ whole genome shotgun (WGS) entry which is preliminary data.</text>
</comment>
<proteinExistence type="predicted"/>
<protein>
    <recommendedName>
        <fullName evidence="4">Outer membrane protein beta-barrel domain-containing protein</fullName>
    </recommendedName>
</protein>
<evidence type="ECO:0000313" key="3">
    <source>
        <dbReference type="Proteomes" id="UP000319619"/>
    </source>
</evidence>
<feature type="chain" id="PRO_5022225620" description="Outer membrane protein beta-barrel domain-containing protein" evidence="1">
    <location>
        <begin position="27"/>
        <end position="269"/>
    </location>
</feature>
<accession>A0A532UXU8</accession>
<evidence type="ECO:0000313" key="2">
    <source>
        <dbReference type="EMBL" id="TKJ39774.1"/>
    </source>
</evidence>
<evidence type="ECO:0008006" key="4">
    <source>
        <dbReference type="Google" id="ProtNLM"/>
    </source>
</evidence>
<organism evidence="2 3">
    <name type="scientific">candidate division LCP-89 bacterium B3_LCP</name>
    <dbReference type="NCBI Taxonomy" id="2012998"/>
    <lineage>
        <taxon>Bacteria</taxon>
        <taxon>Pseudomonadati</taxon>
        <taxon>Bacteria division LCP-89</taxon>
    </lineage>
</organism>
<name>A0A532UXU8_UNCL8</name>
<keyword evidence="1" id="KW-0732">Signal</keyword>
<feature type="signal peptide" evidence="1">
    <location>
        <begin position="1"/>
        <end position="26"/>
    </location>
</feature>
<sequence>MRKYKLSLLLLLTLGAVFIVPTPSSAAFDAPEIEPVVFGLANLSSFRDPLLNGTVKEEEWYVKTAVCRLFGMPELQPYNLRLEGAGLGGRWRFLSNGISLESYREISAGFGYGRNINSSLRADIDIYLLNLAIDDYGSTWSYQLNGRLHWIVQSGVELGFAWRNITQTTIGRGGYRLPSSAAIGGGYEITDDFRLFLELEKETIHTFTPRAGAAWRILEPVTILFGFQSNPDIISTGLSFSVSHYRAAASYQYHPDLGFSQCYGITVIF</sequence>
<dbReference type="Proteomes" id="UP000319619">
    <property type="component" value="Unassembled WGS sequence"/>
</dbReference>
<dbReference type="AlphaFoldDB" id="A0A532UXU8"/>
<dbReference type="EMBL" id="NJBN01000007">
    <property type="protein sequence ID" value="TKJ39774.1"/>
    <property type="molecule type" value="Genomic_DNA"/>
</dbReference>